<name>A0A1D6HCY0_MAIZE</name>
<sequence length="137" mass="15433">MTICRDINLPSYFNVQMREVSGREDTGTLIGMTEEITSGNATGAAMTGQHQRSPRERPTLIQRRRILDFARKVTLMKKRMTTTRDVVAKAVWNSRCYMQLFWCPVAAEESTASSSIRISPCCACTVPPFRASLEPQN</sequence>
<accession>A0A1D6HCY0</accession>
<proteinExistence type="predicted"/>
<gene>
    <name evidence="1" type="ORF">ZEAMMB73_Zm00001d017193</name>
</gene>
<dbReference type="AlphaFoldDB" id="A0A1D6HCY0"/>
<evidence type="ECO:0000313" key="1">
    <source>
        <dbReference type="EMBL" id="AQK72553.1"/>
    </source>
</evidence>
<organism evidence="1">
    <name type="scientific">Zea mays</name>
    <name type="common">Maize</name>
    <dbReference type="NCBI Taxonomy" id="4577"/>
    <lineage>
        <taxon>Eukaryota</taxon>
        <taxon>Viridiplantae</taxon>
        <taxon>Streptophyta</taxon>
        <taxon>Embryophyta</taxon>
        <taxon>Tracheophyta</taxon>
        <taxon>Spermatophyta</taxon>
        <taxon>Magnoliopsida</taxon>
        <taxon>Liliopsida</taxon>
        <taxon>Poales</taxon>
        <taxon>Poaceae</taxon>
        <taxon>PACMAD clade</taxon>
        <taxon>Panicoideae</taxon>
        <taxon>Andropogonodae</taxon>
        <taxon>Andropogoneae</taxon>
        <taxon>Tripsacinae</taxon>
        <taxon>Zea</taxon>
    </lineage>
</organism>
<protein>
    <submittedName>
        <fullName evidence="1">Nuclear cap-binding protein subunit 2</fullName>
    </submittedName>
</protein>
<reference evidence="1" key="1">
    <citation type="submission" date="2015-12" db="EMBL/GenBank/DDBJ databases">
        <title>Update maize B73 reference genome by single molecule sequencing technologies.</title>
        <authorList>
            <consortium name="Maize Genome Sequencing Project"/>
            <person name="Ware D."/>
        </authorList>
    </citation>
    <scope>NUCLEOTIDE SEQUENCE</scope>
    <source>
        <tissue evidence="1">Seedling</tissue>
    </source>
</reference>
<dbReference type="EMBL" id="CM000781">
    <property type="protein sequence ID" value="AQK72553.1"/>
    <property type="molecule type" value="Genomic_DNA"/>
</dbReference>